<keyword evidence="1" id="KW-0472">Membrane</keyword>
<evidence type="ECO:0000313" key="3">
    <source>
        <dbReference type="Proteomes" id="UP000242715"/>
    </source>
</evidence>
<keyword evidence="1" id="KW-0812">Transmembrane</keyword>
<name>A0A2Z6NIE9_TRISU</name>
<dbReference type="OrthoDB" id="1869454at2759"/>
<feature type="transmembrane region" description="Helical" evidence="1">
    <location>
        <begin position="114"/>
        <end position="135"/>
    </location>
</feature>
<dbReference type="PANTHER" id="PTHR34116:SF2">
    <property type="entry name" value="THH1_TOM1_TOM3 DOMAIN-CONTAINING PROTEIN"/>
    <property type="match status" value="1"/>
</dbReference>
<evidence type="ECO:0000313" key="2">
    <source>
        <dbReference type="EMBL" id="GAU41703.1"/>
    </source>
</evidence>
<reference evidence="3" key="1">
    <citation type="journal article" date="2017" name="Front. Plant Sci.">
        <title>Climate Clever Clovers: New Paradigm to Reduce the Environmental Footprint of Ruminants by Breeding Low Methanogenic Forages Utilizing Haplotype Variation.</title>
        <authorList>
            <person name="Kaur P."/>
            <person name="Appels R."/>
            <person name="Bayer P.E."/>
            <person name="Keeble-Gagnere G."/>
            <person name="Wang J."/>
            <person name="Hirakawa H."/>
            <person name="Shirasawa K."/>
            <person name="Vercoe P."/>
            <person name="Stefanova K."/>
            <person name="Durmic Z."/>
            <person name="Nichols P."/>
            <person name="Revell C."/>
            <person name="Isobe S.N."/>
            <person name="Edwards D."/>
            <person name="Erskine W."/>
        </authorList>
    </citation>
    <scope>NUCLEOTIDE SEQUENCE [LARGE SCALE GENOMIC DNA]</scope>
    <source>
        <strain evidence="3">cv. Daliak</strain>
    </source>
</reference>
<keyword evidence="1" id="KW-1133">Transmembrane helix</keyword>
<dbReference type="EMBL" id="DF973875">
    <property type="protein sequence ID" value="GAU41703.1"/>
    <property type="molecule type" value="Genomic_DNA"/>
</dbReference>
<sequence length="192" mass="21942">MEGNCLQMLHCVKHGICRTLPHPHTCVSPPCTLAEVLVILVESHLDKNKGFWKKLPHYFTSTIDPSLVAVKHDDTNICTYPLHSIVILSLFTIISSCYLVWIGIQILKLAINKAFVFLAFLAHVCCSGLCMYTLVYRPIADCLAMRNLQYLKARTRRFNDDDIDTVIDIANESHMEDNVEENARPNLDRYYD</sequence>
<keyword evidence="3" id="KW-1185">Reference proteome</keyword>
<evidence type="ECO:0000256" key="1">
    <source>
        <dbReference type="SAM" id="Phobius"/>
    </source>
</evidence>
<proteinExistence type="predicted"/>
<protein>
    <submittedName>
        <fullName evidence="2">Uncharacterized protein</fullName>
    </submittedName>
</protein>
<accession>A0A2Z6NIE9</accession>
<gene>
    <name evidence="2" type="ORF">TSUD_94240</name>
</gene>
<dbReference type="PANTHER" id="PTHR34116">
    <property type="entry name" value="PLASMINOGEN ACTIVATOR INHIBITOR"/>
    <property type="match status" value="1"/>
</dbReference>
<organism evidence="2 3">
    <name type="scientific">Trifolium subterraneum</name>
    <name type="common">Subterranean clover</name>
    <dbReference type="NCBI Taxonomy" id="3900"/>
    <lineage>
        <taxon>Eukaryota</taxon>
        <taxon>Viridiplantae</taxon>
        <taxon>Streptophyta</taxon>
        <taxon>Embryophyta</taxon>
        <taxon>Tracheophyta</taxon>
        <taxon>Spermatophyta</taxon>
        <taxon>Magnoliopsida</taxon>
        <taxon>eudicotyledons</taxon>
        <taxon>Gunneridae</taxon>
        <taxon>Pentapetalae</taxon>
        <taxon>rosids</taxon>
        <taxon>fabids</taxon>
        <taxon>Fabales</taxon>
        <taxon>Fabaceae</taxon>
        <taxon>Papilionoideae</taxon>
        <taxon>50 kb inversion clade</taxon>
        <taxon>NPAAA clade</taxon>
        <taxon>Hologalegina</taxon>
        <taxon>IRL clade</taxon>
        <taxon>Trifolieae</taxon>
        <taxon>Trifolium</taxon>
    </lineage>
</organism>
<feature type="transmembrane region" description="Helical" evidence="1">
    <location>
        <begin position="80"/>
        <end position="102"/>
    </location>
</feature>
<dbReference type="AlphaFoldDB" id="A0A2Z6NIE9"/>
<dbReference type="Proteomes" id="UP000242715">
    <property type="component" value="Unassembled WGS sequence"/>
</dbReference>